<reference evidence="2 3" key="1">
    <citation type="submission" date="2018-08" db="EMBL/GenBank/DDBJ databases">
        <title>A genome reference for cultivated species of the human gut microbiota.</title>
        <authorList>
            <person name="Zou Y."/>
            <person name="Xue W."/>
            <person name="Luo G."/>
        </authorList>
    </citation>
    <scope>NUCLEOTIDE SEQUENCE [LARGE SCALE GENOMIC DNA]</scope>
    <source>
        <strain evidence="2 3">AF25-6</strain>
    </source>
</reference>
<dbReference type="Pfam" id="PF03415">
    <property type="entry name" value="Peptidase_C11"/>
    <property type="match status" value="1"/>
</dbReference>
<dbReference type="Proteomes" id="UP000284161">
    <property type="component" value="Unassembled WGS sequence"/>
</dbReference>
<dbReference type="PANTHER" id="PTHR37835">
    <property type="entry name" value="ALPHA-CLOSTRIPAIN"/>
    <property type="match status" value="1"/>
</dbReference>
<feature type="signal peptide" evidence="1">
    <location>
        <begin position="1"/>
        <end position="22"/>
    </location>
</feature>
<dbReference type="EMBL" id="QRUB01000006">
    <property type="protein sequence ID" value="RGR28082.1"/>
    <property type="molecule type" value="Genomic_DNA"/>
</dbReference>
<evidence type="ECO:0000256" key="1">
    <source>
        <dbReference type="SAM" id="SignalP"/>
    </source>
</evidence>
<gene>
    <name evidence="2" type="ORF">DWY58_08730</name>
</gene>
<evidence type="ECO:0000313" key="2">
    <source>
        <dbReference type="EMBL" id="RGR28082.1"/>
    </source>
</evidence>
<dbReference type="PANTHER" id="PTHR37835:SF1">
    <property type="entry name" value="ALPHA-CLOSTRIPAIN"/>
    <property type="match status" value="1"/>
</dbReference>
<name>A0A412E5N1_BACSE</name>
<dbReference type="Gene3D" id="3.40.50.11970">
    <property type="match status" value="1"/>
</dbReference>
<dbReference type="InterPro" id="IPR005077">
    <property type="entry name" value="Peptidase_C11"/>
</dbReference>
<evidence type="ECO:0000313" key="3">
    <source>
        <dbReference type="Proteomes" id="UP000284161"/>
    </source>
</evidence>
<dbReference type="PROSITE" id="PS51257">
    <property type="entry name" value="PROKAR_LIPOPROTEIN"/>
    <property type="match status" value="1"/>
</dbReference>
<sequence length="407" mass="45809">MRLKLYTLLCASFLFLFTSCNQDDDPVPPEAGSKTVLVYIVADNNSLGSLATLDVEEMLEGMKLVDSTSCNLLVYQDGGSTPILFRIARDKKGNIEKEIIKKYAEQVSTDADVMKEVMHRAFYEYPADSYGLVYWSHADGWIPYPVPSASTRWIGQDAGAGEDNRMNISDLVEVLDDDMPHFDFIMFDACFMMSIEVAYAVRNYADYYMGCPTENPGPGAPYNKVVPYMFKQGAAVQMAEAYFSHYNENYNSGIGMSNTDWTGGTAVAVLKTSELDNLAAVTNEILQAVGATPKELCTEVYDYDKRTAYNGHVGYFDIQEMMQHLMDDAGYGLWKHAFNSALVYWKTTEKNYSMFADYRFDTVFGMFPMENTNGVTHYIPFNFDSQAAATYRSTDWYIAAGLDKIGW</sequence>
<dbReference type="AlphaFoldDB" id="A0A412E5N1"/>
<proteinExistence type="predicted"/>
<accession>A0A412E5N1</accession>
<keyword evidence="1" id="KW-0732">Signal</keyword>
<comment type="caution">
    <text evidence="2">The sequence shown here is derived from an EMBL/GenBank/DDBJ whole genome shotgun (WGS) entry which is preliminary data.</text>
</comment>
<organism evidence="2 3">
    <name type="scientific">Bacteroides stercoris</name>
    <dbReference type="NCBI Taxonomy" id="46506"/>
    <lineage>
        <taxon>Bacteria</taxon>
        <taxon>Pseudomonadati</taxon>
        <taxon>Bacteroidota</taxon>
        <taxon>Bacteroidia</taxon>
        <taxon>Bacteroidales</taxon>
        <taxon>Bacteroidaceae</taxon>
        <taxon>Bacteroides</taxon>
    </lineage>
</organism>
<dbReference type="RefSeq" id="WP_117917404.1">
    <property type="nucleotide sequence ID" value="NZ_QRUB01000006.1"/>
</dbReference>
<feature type="chain" id="PRO_5019488628" evidence="1">
    <location>
        <begin position="23"/>
        <end position="407"/>
    </location>
</feature>
<protein>
    <submittedName>
        <fullName evidence="2">Peptidase C11</fullName>
    </submittedName>
</protein>